<name>M0NFJ9_9EURY</name>
<dbReference type="Proteomes" id="UP000011680">
    <property type="component" value="Unassembled WGS sequence"/>
</dbReference>
<evidence type="ECO:0000313" key="1">
    <source>
        <dbReference type="EMBL" id="EMA56611.1"/>
    </source>
</evidence>
<organism evidence="1 2">
    <name type="scientific">Halococcus thailandensis JCM 13552</name>
    <dbReference type="NCBI Taxonomy" id="1227457"/>
    <lineage>
        <taxon>Archaea</taxon>
        <taxon>Methanobacteriati</taxon>
        <taxon>Methanobacteriota</taxon>
        <taxon>Stenosarchaea group</taxon>
        <taxon>Halobacteria</taxon>
        <taxon>Halobacteriales</taxon>
        <taxon>Halococcaceae</taxon>
        <taxon>Halococcus</taxon>
    </lineage>
</organism>
<gene>
    <name evidence="1" type="ORF">C451_01263</name>
</gene>
<proteinExistence type="predicted"/>
<dbReference type="EMBL" id="AOMF01000029">
    <property type="protein sequence ID" value="EMA56611.1"/>
    <property type="molecule type" value="Genomic_DNA"/>
</dbReference>
<comment type="caution">
    <text evidence="1">The sequence shown here is derived from an EMBL/GenBank/DDBJ whole genome shotgun (WGS) entry which is preliminary data.</text>
</comment>
<dbReference type="AlphaFoldDB" id="M0NFJ9"/>
<dbReference type="eggNOG" id="arCOG02751">
    <property type="taxonomic scope" value="Archaea"/>
</dbReference>
<reference evidence="1 2" key="1">
    <citation type="journal article" date="2014" name="PLoS Genet.">
        <title>Phylogenetically driven sequencing of extremely halophilic archaea reveals strategies for static and dynamic osmo-response.</title>
        <authorList>
            <person name="Becker E.A."/>
            <person name="Seitzer P.M."/>
            <person name="Tritt A."/>
            <person name="Larsen D."/>
            <person name="Krusor M."/>
            <person name="Yao A.I."/>
            <person name="Wu D."/>
            <person name="Madern D."/>
            <person name="Eisen J.A."/>
            <person name="Darling A.E."/>
            <person name="Facciotti M.T."/>
        </authorList>
    </citation>
    <scope>NUCLEOTIDE SEQUENCE [LARGE SCALE GENOMIC DNA]</scope>
    <source>
        <strain evidence="1 2">JCM 13552</strain>
    </source>
</reference>
<protein>
    <submittedName>
        <fullName evidence="1">ISH9-type transposase</fullName>
    </submittedName>
</protein>
<dbReference type="STRING" id="1227457.C451_01263"/>
<keyword evidence="2" id="KW-1185">Reference proteome</keyword>
<accession>M0NFJ9</accession>
<sequence length="63" mass="7164">MAEVDLLDFVKTNKRLVRQASGTNAGESTNGLARWKHVIIHCYRLEDDHIHSDPSSPWPFSES</sequence>
<evidence type="ECO:0000313" key="2">
    <source>
        <dbReference type="Proteomes" id="UP000011680"/>
    </source>
</evidence>